<dbReference type="InterPro" id="IPR042119">
    <property type="entry name" value="QueA_dom2"/>
</dbReference>
<keyword evidence="2 5" id="KW-0808">Transferase</keyword>
<keyword evidence="7" id="KW-1185">Reference proteome</keyword>
<dbReference type="PATRIC" id="fig|1357400.3.peg.1835"/>
<dbReference type="InterPro" id="IPR003699">
    <property type="entry name" value="QueA"/>
</dbReference>
<dbReference type="Pfam" id="PF02547">
    <property type="entry name" value="Queuosine_synth"/>
    <property type="match status" value="1"/>
</dbReference>
<comment type="function">
    <text evidence="5">Transfers and isomerizes the ribose moiety from AdoMet to the 7-aminomethyl group of 7-deazaguanine (preQ1-tRNA) to give epoxyqueuosine (oQ-tRNA).</text>
</comment>
<evidence type="ECO:0000313" key="6">
    <source>
        <dbReference type="EMBL" id="ETD23565.1"/>
    </source>
</evidence>
<dbReference type="InterPro" id="IPR042118">
    <property type="entry name" value="QueA_dom1"/>
</dbReference>
<dbReference type="Gene3D" id="2.40.10.240">
    <property type="entry name" value="QueA-like"/>
    <property type="match status" value="1"/>
</dbReference>
<dbReference type="GO" id="GO:0008616">
    <property type="term" value="P:tRNA queuosine(34) biosynthetic process"/>
    <property type="evidence" value="ECO:0007669"/>
    <property type="project" value="UniProtKB-UniRule"/>
</dbReference>
<evidence type="ECO:0000256" key="4">
    <source>
        <dbReference type="ARBA" id="ARBA00022785"/>
    </source>
</evidence>
<accession>V8C984</accession>
<dbReference type="Proteomes" id="UP000018731">
    <property type="component" value="Unassembled WGS sequence"/>
</dbReference>
<proteinExistence type="inferred from homology"/>
<evidence type="ECO:0000256" key="3">
    <source>
        <dbReference type="ARBA" id="ARBA00022691"/>
    </source>
</evidence>
<evidence type="ECO:0000313" key="7">
    <source>
        <dbReference type="Proteomes" id="UP000018731"/>
    </source>
</evidence>
<dbReference type="SUPFAM" id="SSF111337">
    <property type="entry name" value="QueA-like"/>
    <property type="match status" value="1"/>
</dbReference>
<keyword evidence="3 5" id="KW-0949">S-adenosyl-L-methionine</keyword>
<evidence type="ECO:0000256" key="1">
    <source>
        <dbReference type="ARBA" id="ARBA00022490"/>
    </source>
</evidence>
<comment type="subcellular location">
    <subcellularLocation>
        <location evidence="5">Cytoplasm</location>
    </subcellularLocation>
</comment>
<dbReference type="PANTHER" id="PTHR30307">
    <property type="entry name" value="S-ADENOSYLMETHIONINE:TRNA RIBOSYLTRANSFERASE-ISOMERASE"/>
    <property type="match status" value="1"/>
</dbReference>
<protein>
    <recommendedName>
        <fullName evidence="5">S-adenosylmethionine:tRNA ribosyltransferase-isomerase</fullName>
        <ecNumber evidence="5">2.4.99.17</ecNumber>
    </recommendedName>
    <alternativeName>
        <fullName evidence="5">Queuosine biosynthesis protein QueA</fullName>
    </alternativeName>
</protein>
<keyword evidence="4 5" id="KW-0671">Queuosine biosynthesis</keyword>
<dbReference type="GO" id="GO:0005737">
    <property type="term" value="C:cytoplasm"/>
    <property type="evidence" value="ECO:0007669"/>
    <property type="project" value="UniProtKB-SubCell"/>
</dbReference>
<dbReference type="OrthoDB" id="9805933at2"/>
<gene>
    <name evidence="5" type="primary">queA</name>
    <name evidence="6" type="ORF">HMPREF2086_01370</name>
</gene>
<dbReference type="HAMAP" id="MF_00113">
    <property type="entry name" value="QueA"/>
    <property type="match status" value="1"/>
</dbReference>
<dbReference type="EMBL" id="AZJI01000005">
    <property type="protein sequence ID" value="ETD23565.1"/>
    <property type="molecule type" value="Genomic_DNA"/>
</dbReference>
<comment type="pathway">
    <text evidence="5">tRNA modification; tRNA-queuosine biosynthesis.</text>
</comment>
<dbReference type="AlphaFoldDB" id="V8C984"/>
<keyword evidence="1 5" id="KW-0963">Cytoplasm</keyword>
<comment type="catalytic activity">
    <reaction evidence="5">
        <text>7-aminomethyl-7-carbaguanosine(34) in tRNA + S-adenosyl-L-methionine = epoxyqueuosine(34) in tRNA + adenine + L-methionine + 2 H(+)</text>
        <dbReference type="Rhea" id="RHEA:32155"/>
        <dbReference type="Rhea" id="RHEA-COMP:10342"/>
        <dbReference type="Rhea" id="RHEA-COMP:18582"/>
        <dbReference type="ChEBI" id="CHEBI:15378"/>
        <dbReference type="ChEBI" id="CHEBI:16708"/>
        <dbReference type="ChEBI" id="CHEBI:57844"/>
        <dbReference type="ChEBI" id="CHEBI:59789"/>
        <dbReference type="ChEBI" id="CHEBI:82833"/>
        <dbReference type="ChEBI" id="CHEBI:194443"/>
        <dbReference type="EC" id="2.4.99.17"/>
    </reaction>
</comment>
<dbReference type="InterPro" id="IPR036100">
    <property type="entry name" value="QueA_sf"/>
</dbReference>
<organism evidence="6 7">
    <name type="scientific">Helicobacter macacae MIT 99-5501</name>
    <dbReference type="NCBI Taxonomy" id="1357400"/>
    <lineage>
        <taxon>Bacteria</taxon>
        <taxon>Pseudomonadati</taxon>
        <taxon>Campylobacterota</taxon>
        <taxon>Epsilonproteobacteria</taxon>
        <taxon>Campylobacterales</taxon>
        <taxon>Helicobacteraceae</taxon>
        <taxon>Helicobacter</taxon>
    </lineage>
</organism>
<dbReference type="NCBIfam" id="NF001140">
    <property type="entry name" value="PRK00147.1"/>
    <property type="match status" value="1"/>
</dbReference>
<dbReference type="GO" id="GO:0051075">
    <property type="term" value="F:S-adenosylmethionine:tRNA ribosyltransferase-isomerase activity"/>
    <property type="evidence" value="ECO:0007669"/>
    <property type="project" value="UniProtKB-EC"/>
</dbReference>
<reference evidence="6 7" key="1">
    <citation type="journal article" date="2014" name="Genome Announc.">
        <title>Draft genome sequences of six enterohepatic helicobacter species isolated from humans and one from rhesus macaques.</title>
        <authorList>
            <person name="Shen Z."/>
            <person name="Sheh A."/>
            <person name="Young S.K."/>
            <person name="Abouelliel A."/>
            <person name="Ward D.V."/>
            <person name="Earl A.M."/>
            <person name="Fox J.G."/>
        </authorList>
    </citation>
    <scope>NUCLEOTIDE SEQUENCE [LARGE SCALE GENOMIC DNA]</scope>
    <source>
        <strain evidence="6 7">MIT 99-5501</strain>
    </source>
</reference>
<dbReference type="Gene3D" id="3.40.1780.10">
    <property type="entry name" value="QueA-like"/>
    <property type="match status" value="1"/>
</dbReference>
<dbReference type="eggNOG" id="COG0809">
    <property type="taxonomic scope" value="Bacteria"/>
</dbReference>
<dbReference type="RefSeq" id="WP_023928112.1">
    <property type="nucleotide sequence ID" value="NZ_KI669454.1"/>
</dbReference>
<keyword evidence="6" id="KW-0413">Isomerase</keyword>
<name>V8C984_9HELI</name>
<evidence type="ECO:0000256" key="2">
    <source>
        <dbReference type="ARBA" id="ARBA00022679"/>
    </source>
</evidence>
<dbReference type="UniPathway" id="UPA00392"/>
<comment type="similarity">
    <text evidence="5">Belongs to the QueA family.</text>
</comment>
<dbReference type="HOGENOM" id="CLU_039110_1_0_7"/>
<comment type="caution">
    <text evidence="6">The sequence shown here is derived from an EMBL/GenBank/DDBJ whole genome shotgun (WGS) entry which is preliminary data.</text>
</comment>
<dbReference type="STRING" id="1357400.HMPREF2086_01370"/>
<dbReference type="PANTHER" id="PTHR30307:SF0">
    <property type="entry name" value="S-ADENOSYLMETHIONINE:TRNA RIBOSYLTRANSFERASE-ISOMERASE"/>
    <property type="match status" value="1"/>
</dbReference>
<dbReference type="EC" id="2.4.99.17" evidence="5"/>
<comment type="subunit">
    <text evidence="5">Monomer.</text>
</comment>
<evidence type="ECO:0000256" key="5">
    <source>
        <dbReference type="HAMAP-Rule" id="MF_00113"/>
    </source>
</evidence>
<sequence length="411" mass="46529">MDSYALQSYEYDLPSELIASYPASPRESARLLIYERASKKITHSSFKNLFKFIPPSTTIILNDTRVLKARIYGTRLGKITAQNPLSKNDKANNKSQNQSSGGKREILFHRFISKDEVLQEISQDKNLAEILSQSKVDFCSLCQTKGKLKNGDIIALEKGYEARVLATLPSGYKVIAFFYRQRQCAQYEIIKMLETIGHIPLPPYIKREDSSLDESEYQTVFATQNGSIAAPTASLHFSKSMLKELYLRFPTATLTLHIGAGTFAPVVSEDIRLHNMHKEWLSIPPKTQKAIKNASKILCVGSSSMRSVECYARALTKLKTTQKSQHLSSDFTNDFTSEVASDFQTQCDIFLHPQNPPIKTDFLLTNFHLPKSTLIMLVASMVGLDEWRKIYNEAIAQKYRFYSYGDAMLIL</sequence>